<sequence length="327" mass="37151">MTPGQKAAAILALAGEEAASKLIQNIPEYEVKKILRSFSRLPRLSDQDIDNIAQEFLEIIKKLNSENNKFSIESAKKILITANKSIKDEKWIETISDSFLIDEIRNITNEIDDKTISQWMKSELPQTMSLLISICLPEKASALFKYLQENVRGEIILRISQMNHVDTPELENMYEELEKLRKNRHTIITSPGGFEKILSMLQASSPEQRQKHLEGIELRDPDLAQKLLYALVSVRRLSELDSNHLSILCASLSDNIISLGLRQEPDEIKEKYLSALSKKRRHIIQDDMGHSKQPKKDADIAAALIVKKALELKDAGKILFPWEGTLV</sequence>
<feature type="domain" description="Flagellar motor switch protein FliG middle" evidence="11">
    <location>
        <begin position="114"/>
        <end position="179"/>
    </location>
</feature>
<dbReference type="Gene3D" id="1.10.220.30">
    <property type="match status" value="3"/>
</dbReference>
<dbReference type="Pfam" id="PF01706">
    <property type="entry name" value="FliG_C"/>
    <property type="match status" value="1"/>
</dbReference>
<dbReference type="SUPFAM" id="SSF48029">
    <property type="entry name" value="FliG"/>
    <property type="match status" value="2"/>
</dbReference>
<evidence type="ECO:0000256" key="1">
    <source>
        <dbReference type="ARBA" id="ARBA00004117"/>
    </source>
</evidence>
<evidence type="ECO:0000256" key="3">
    <source>
        <dbReference type="ARBA" id="ARBA00010299"/>
    </source>
</evidence>
<dbReference type="PANTHER" id="PTHR30534">
    <property type="entry name" value="FLAGELLAR MOTOR SWITCH PROTEIN FLIG"/>
    <property type="match status" value="1"/>
</dbReference>
<dbReference type="InterPro" id="IPR028263">
    <property type="entry name" value="FliG_N"/>
</dbReference>
<accession>A0A1L4D0P5</accession>
<evidence type="ECO:0000256" key="4">
    <source>
        <dbReference type="ARBA" id="ARBA00021870"/>
    </source>
</evidence>
<evidence type="ECO:0000313" key="14">
    <source>
        <dbReference type="Proteomes" id="UP000184731"/>
    </source>
</evidence>
<dbReference type="PRINTS" id="PR00954">
    <property type="entry name" value="FLGMOTORFLIG"/>
</dbReference>
<evidence type="ECO:0000259" key="11">
    <source>
        <dbReference type="Pfam" id="PF14841"/>
    </source>
</evidence>
<keyword evidence="7" id="KW-0283">Flagellar rotation</keyword>
<keyword evidence="5" id="KW-1003">Cell membrane</keyword>
<evidence type="ECO:0000259" key="10">
    <source>
        <dbReference type="Pfam" id="PF01706"/>
    </source>
</evidence>
<dbReference type="InterPro" id="IPR000090">
    <property type="entry name" value="Flg_Motor_Flig"/>
</dbReference>
<comment type="subcellular location">
    <subcellularLocation>
        <location evidence="1">Bacterial flagellum basal body</location>
    </subcellularLocation>
    <subcellularLocation>
        <location evidence="2">Cell membrane</location>
        <topology evidence="2">Peripheral membrane protein</topology>
        <orientation evidence="2">Cytoplasmic side</orientation>
    </subcellularLocation>
</comment>
<reference evidence="13 14" key="1">
    <citation type="submission" date="2016-10" db="EMBL/GenBank/DDBJ databases">
        <title>Silvanigrella aquatica sp. nov., isolated from a freshwater lake located in the Black Forest, Germany, description of Silvanigrellaceae fam. nov., Silvanigrellales ord. nov., reclassification of the order Bdellovibrionales in the class Oligoflexia, reclassification of the families Bacteriovoracaceae and Halobacteriovoraceae in the new order Bacteriovoracales ord. nov., and reclassification of the family Pseudobacteriovoracaceae in the order Oligoflexiales.</title>
        <authorList>
            <person name="Hahn M.W."/>
            <person name="Schmidt J."/>
            <person name="Koll U."/>
            <person name="Rohde M."/>
            <person name="Verbag S."/>
            <person name="Pitt A."/>
            <person name="Nakai R."/>
            <person name="Naganuma T."/>
            <person name="Lang E."/>
        </authorList>
    </citation>
    <scope>NUCLEOTIDE SEQUENCE [LARGE SCALE GENOMIC DNA]</scope>
    <source>
        <strain evidence="13 14">MWH-Nonnen-W8red</strain>
    </source>
</reference>
<evidence type="ECO:0000256" key="8">
    <source>
        <dbReference type="ARBA" id="ARBA00023136"/>
    </source>
</evidence>
<dbReference type="GO" id="GO:0009425">
    <property type="term" value="C:bacterial-type flagellum basal body"/>
    <property type="evidence" value="ECO:0007669"/>
    <property type="project" value="UniProtKB-SubCell"/>
</dbReference>
<evidence type="ECO:0000313" key="13">
    <source>
        <dbReference type="EMBL" id="APJ03775.1"/>
    </source>
</evidence>
<dbReference type="GO" id="GO:0006935">
    <property type="term" value="P:chemotaxis"/>
    <property type="evidence" value="ECO:0007669"/>
    <property type="project" value="UniProtKB-KW"/>
</dbReference>
<gene>
    <name evidence="13" type="ORF">AXG55_07595</name>
</gene>
<dbReference type="InterPro" id="IPR032779">
    <property type="entry name" value="FliG_M"/>
</dbReference>
<feature type="domain" description="Flagellar motor switch protein FliG N-terminal" evidence="12">
    <location>
        <begin position="1"/>
        <end position="96"/>
    </location>
</feature>
<organism evidence="13 14">
    <name type="scientific">Silvanigrella aquatica</name>
    <dbReference type="NCBI Taxonomy" id="1915309"/>
    <lineage>
        <taxon>Bacteria</taxon>
        <taxon>Pseudomonadati</taxon>
        <taxon>Bdellovibrionota</taxon>
        <taxon>Oligoflexia</taxon>
        <taxon>Silvanigrellales</taxon>
        <taxon>Silvanigrellaceae</taxon>
        <taxon>Silvanigrella</taxon>
    </lineage>
</organism>
<keyword evidence="6" id="KW-0145">Chemotaxis</keyword>
<feature type="domain" description="Flagellar motor switch protein FliG C-terminal" evidence="10">
    <location>
        <begin position="215"/>
        <end position="318"/>
    </location>
</feature>
<dbReference type="RefSeq" id="WP_148697517.1">
    <property type="nucleotide sequence ID" value="NZ_CP017834.1"/>
</dbReference>
<dbReference type="Pfam" id="PF14841">
    <property type="entry name" value="FliG_M"/>
    <property type="match status" value="1"/>
</dbReference>
<keyword evidence="14" id="KW-1185">Reference proteome</keyword>
<proteinExistence type="inferred from homology"/>
<name>A0A1L4D0P5_9BACT</name>
<evidence type="ECO:0000256" key="9">
    <source>
        <dbReference type="ARBA" id="ARBA00023143"/>
    </source>
</evidence>
<protein>
    <recommendedName>
        <fullName evidence="4">Flagellar motor switch protein FliG</fullName>
    </recommendedName>
</protein>
<keyword evidence="9" id="KW-0975">Bacterial flagellum</keyword>
<dbReference type="InterPro" id="IPR023087">
    <property type="entry name" value="Flg_Motor_Flig_C"/>
</dbReference>
<dbReference type="GO" id="GO:0003774">
    <property type="term" value="F:cytoskeletal motor activity"/>
    <property type="evidence" value="ECO:0007669"/>
    <property type="project" value="InterPro"/>
</dbReference>
<dbReference type="InterPro" id="IPR011002">
    <property type="entry name" value="FliG_a-hlx"/>
</dbReference>
<evidence type="ECO:0000259" key="12">
    <source>
        <dbReference type="Pfam" id="PF14842"/>
    </source>
</evidence>
<dbReference type="Pfam" id="PF14842">
    <property type="entry name" value="FliG_N"/>
    <property type="match status" value="1"/>
</dbReference>
<evidence type="ECO:0000256" key="2">
    <source>
        <dbReference type="ARBA" id="ARBA00004413"/>
    </source>
</evidence>
<evidence type="ECO:0000256" key="6">
    <source>
        <dbReference type="ARBA" id="ARBA00022500"/>
    </source>
</evidence>
<dbReference type="KEGG" id="saqi:AXG55_07595"/>
<dbReference type="Proteomes" id="UP000184731">
    <property type="component" value="Chromosome"/>
</dbReference>
<dbReference type="GO" id="GO:0071973">
    <property type="term" value="P:bacterial-type flagellum-dependent cell motility"/>
    <property type="evidence" value="ECO:0007669"/>
    <property type="project" value="InterPro"/>
</dbReference>
<dbReference type="EMBL" id="CP017834">
    <property type="protein sequence ID" value="APJ03775.1"/>
    <property type="molecule type" value="Genomic_DNA"/>
</dbReference>
<evidence type="ECO:0000256" key="5">
    <source>
        <dbReference type="ARBA" id="ARBA00022475"/>
    </source>
</evidence>
<comment type="similarity">
    <text evidence="3">Belongs to the FliG family.</text>
</comment>
<dbReference type="PANTHER" id="PTHR30534:SF0">
    <property type="entry name" value="FLAGELLAR MOTOR SWITCH PROTEIN FLIG"/>
    <property type="match status" value="1"/>
</dbReference>
<evidence type="ECO:0000256" key="7">
    <source>
        <dbReference type="ARBA" id="ARBA00022779"/>
    </source>
</evidence>
<keyword evidence="8" id="KW-0472">Membrane</keyword>
<dbReference type="GO" id="GO:0005886">
    <property type="term" value="C:plasma membrane"/>
    <property type="evidence" value="ECO:0007669"/>
    <property type="project" value="UniProtKB-SubCell"/>
</dbReference>
<dbReference type="AlphaFoldDB" id="A0A1L4D0P5"/>
<dbReference type="STRING" id="1915309.AXG55_07595"/>
<dbReference type="OrthoDB" id="5292524at2"/>